<dbReference type="OrthoDB" id="4988437at2"/>
<gene>
    <name evidence="1" type="ORF">FB468_1380</name>
</gene>
<name>A0A542Y5K2_9MICO</name>
<dbReference type="RefSeq" id="WP_141886689.1">
    <property type="nucleotide sequence ID" value="NZ_BAAAUY010000010.1"/>
</dbReference>
<comment type="caution">
    <text evidence="1">The sequence shown here is derived from an EMBL/GenBank/DDBJ whole genome shotgun (WGS) entry which is preliminary data.</text>
</comment>
<dbReference type="AlphaFoldDB" id="A0A542Y5K2"/>
<keyword evidence="2" id="KW-1185">Reference proteome</keyword>
<accession>A0A542Y5K2</accession>
<organism evidence="1 2">
    <name type="scientific">Leucobacter komagatae</name>
    <dbReference type="NCBI Taxonomy" id="55969"/>
    <lineage>
        <taxon>Bacteria</taxon>
        <taxon>Bacillati</taxon>
        <taxon>Actinomycetota</taxon>
        <taxon>Actinomycetes</taxon>
        <taxon>Micrococcales</taxon>
        <taxon>Microbacteriaceae</taxon>
        <taxon>Leucobacter</taxon>
    </lineage>
</organism>
<sequence length="425" mass="43770">MQLGIDLTASTVRLAVTDGNEVRHTATLPHAATRLATLVAARESLSAPLATKITGVRIAAAPEESDLRLAGIGLIRVAPPTMPALRPFASWPGATGESLRARSALVDGGSDFVGNEARQADGAELRVAAERLTAAGADRLIVSAAGAPSAPWLEREAASEIAVAGTAPPGARVTVAHASGGTGIREREHAAALNLGLADWGADLARAATEAFPNWEIGFAHGLGGFGSGAELMRQPLGALHGVVRAAARGVRLVTGEDDFVLALADRGAMRLIGVTAGDVDRADVERRWGIAHNHLALDFVECDSTPSDVHRAPEVQRMLSRRPGYPVIVVDSSGNGSSALEFATALGVTHGKITVSLERIARRPQGSRAGGDKAAALVEEAITRAILAGAAPELGLTRTTDVRPLAYVADPIDTVRVSVTGAPA</sequence>
<dbReference type="EMBL" id="VFON01000001">
    <property type="protein sequence ID" value="TQL43360.1"/>
    <property type="molecule type" value="Genomic_DNA"/>
</dbReference>
<evidence type="ECO:0000313" key="1">
    <source>
        <dbReference type="EMBL" id="TQL43360.1"/>
    </source>
</evidence>
<protein>
    <submittedName>
        <fullName evidence="1">Uncharacterized protein</fullName>
    </submittedName>
</protein>
<reference evidence="1 2" key="1">
    <citation type="submission" date="2019-06" db="EMBL/GenBank/DDBJ databases">
        <title>Sequencing the genomes of 1000 actinobacteria strains.</title>
        <authorList>
            <person name="Klenk H.-P."/>
        </authorList>
    </citation>
    <scope>NUCLEOTIDE SEQUENCE [LARGE SCALE GENOMIC DNA]</scope>
    <source>
        <strain evidence="1 2">DSM 8803</strain>
    </source>
</reference>
<proteinExistence type="predicted"/>
<evidence type="ECO:0000313" key="2">
    <source>
        <dbReference type="Proteomes" id="UP000319094"/>
    </source>
</evidence>
<dbReference type="Proteomes" id="UP000319094">
    <property type="component" value="Unassembled WGS sequence"/>
</dbReference>